<dbReference type="InterPro" id="IPR036443">
    <property type="entry name" value="Znf_RanBP2_sf"/>
</dbReference>
<feature type="domain" description="RanBP2-type" evidence="6">
    <location>
        <begin position="93"/>
        <end position="122"/>
    </location>
</feature>
<accession>A0A7S4RAA7</accession>
<evidence type="ECO:0000313" key="7">
    <source>
        <dbReference type="EMBL" id="CAE4608113.1"/>
    </source>
</evidence>
<evidence type="ECO:0000256" key="4">
    <source>
        <dbReference type="PROSITE-ProRule" id="PRU00322"/>
    </source>
</evidence>
<feature type="compositionally biased region" description="Low complexity" evidence="5">
    <location>
        <begin position="58"/>
        <end position="73"/>
    </location>
</feature>
<keyword evidence="3" id="KW-0862">Zinc</keyword>
<dbReference type="SUPFAM" id="SSF90209">
    <property type="entry name" value="Ran binding protein zinc finger-like"/>
    <property type="match status" value="1"/>
</dbReference>
<dbReference type="AlphaFoldDB" id="A0A7S4RAA7"/>
<dbReference type="PROSITE" id="PS01358">
    <property type="entry name" value="ZF_RANBP2_1"/>
    <property type="match status" value="1"/>
</dbReference>
<evidence type="ECO:0000256" key="2">
    <source>
        <dbReference type="ARBA" id="ARBA00022771"/>
    </source>
</evidence>
<evidence type="ECO:0000259" key="6">
    <source>
        <dbReference type="PROSITE" id="PS50199"/>
    </source>
</evidence>
<keyword evidence="2 4" id="KW-0863">Zinc-finger</keyword>
<feature type="region of interest" description="Disordered" evidence="5">
    <location>
        <begin position="26"/>
        <end position="88"/>
    </location>
</feature>
<evidence type="ECO:0000256" key="3">
    <source>
        <dbReference type="ARBA" id="ARBA00022833"/>
    </source>
</evidence>
<gene>
    <name evidence="7" type="ORF">AMON00008_LOCUS32409</name>
</gene>
<name>A0A7S4RAA7_9DINO</name>
<reference evidence="7" key="1">
    <citation type="submission" date="2021-01" db="EMBL/GenBank/DDBJ databases">
        <authorList>
            <person name="Corre E."/>
            <person name="Pelletier E."/>
            <person name="Niang G."/>
            <person name="Scheremetjew M."/>
            <person name="Finn R."/>
            <person name="Kale V."/>
            <person name="Holt S."/>
            <person name="Cochrane G."/>
            <person name="Meng A."/>
            <person name="Brown T."/>
            <person name="Cohen L."/>
        </authorList>
    </citation>
    <scope>NUCLEOTIDE SEQUENCE</scope>
    <source>
        <strain evidence="7">CCMP3105</strain>
    </source>
</reference>
<evidence type="ECO:0000256" key="5">
    <source>
        <dbReference type="SAM" id="MobiDB-lite"/>
    </source>
</evidence>
<sequence length="532" mass="55594">MAVGGELGGALVEGGPLAAVASLWGANEPILGSSRPEVQGGREDRRSEQDLRLASGMQAPVAQAEAPAPAVQPRLAGVPAAKPRPAERPCRRWPEPWDCPHCTLRNEPWAMACDACEAPRPPPMPLVGGAVEDSQGEISYLGFDTPDDAAEDEVREQRPARLFPAPAFGEEEADDDDKSEGPVEFLAREEEVVVVEDPGYEHLALDSGGPSSQEVEARLAGERWWRQQQQHLVQEQPPEPPQEFVDPPWVLQAPAFAQDMKRAPPVIPDPLDGACYAEAVDGGRRIFVPEQPPRPEPQGLPPSALTFADIQAAADPGGRGGWADLSSVAPPEQAVYHQPRQLQVDPDVFQAQLAAQHWASDRWPVAADGGPAQNGGAAGGLGSAFHGGAPGGVPGCGIPGATQRPSPLGVYGCPPGGPAQWPADAGAAPCAGRAMCPGGAPAGWQPGLVQAPPSGPWPPQQPRFAGAGPQAVPAPQPYACGHAQHVSPEAASHLAARLDSVIGRLERSAHPGAVLGDLREIEASYNAVARRC</sequence>
<dbReference type="GO" id="GO:0008270">
    <property type="term" value="F:zinc ion binding"/>
    <property type="evidence" value="ECO:0007669"/>
    <property type="project" value="UniProtKB-KW"/>
</dbReference>
<protein>
    <recommendedName>
        <fullName evidence="6">RanBP2-type domain-containing protein</fullName>
    </recommendedName>
</protein>
<evidence type="ECO:0000256" key="1">
    <source>
        <dbReference type="ARBA" id="ARBA00022723"/>
    </source>
</evidence>
<dbReference type="EMBL" id="HBNR01046546">
    <property type="protein sequence ID" value="CAE4608113.1"/>
    <property type="molecule type" value="Transcribed_RNA"/>
</dbReference>
<dbReference type="SMART" id="SM00547">
    <property type="entry name" value="ZnF_RBZ"/>
    <property type="match status" value="1"/>
</dbReference>
<dbReference type="InterPro" id="IPR001876">
    <property type="entry name" value="Znf_RanBP2"/>
</dbReference>
<dbReference type="Pfam" id="PF00641">
    <property type="entry name" value="Zn_ribbon_RanBP"/>
    <property type="match status" value="1"/>
</dbReference>
<dbReference type="Gene3D" id="4.10.1060.10">
    <property type="entry name" value="Zinc finger, RanBP2-type"/>
    <property type="match status" value="1"/>
</dbReference>
<feature type="compositionally biased region" description="Basic and acidic residues" evidence="5">
    <location>
        <begin position="40"/>
        <end position="51"/>
    </location>
</feature>
<keyword evidence="1" id="KW-0479">Metal-binding</keyword>
<proteinExistence type="predicted"/>
<dbReference type="PROSITE" id="PS50199">
    <property type="entry name" value="ZF_RANBP2_2"/>
    <property type="match status" value="1"/>
</dbReference>
<organism evidence="7">
    <name type="scientific">Alexandrium monilatum</name>
    <dbReference type="NCBI Taxonomy" id="311494"/>
    <lineage>
        <taxon>Eukaryota</taxon>
        <taxon>Sar</taxon>
        <taxon>Alveolata</taxon>
        <taxon>Dinophyceae</taxon>
        <taxon>Gonyaulacales</taxon>
        <taxon>Pyrocystaceae</taxon>
        <taxon>Alexandrium</taxon>
    </lineage>
</organism>